<name>A0A016W2G4_9BILA</name>
<gene>
    <name evidence="1" type="primary">Acey_s0002.g988</name>
    <name evidence="1" type="ORF">Y032_0002g988</name>
</gene>
<sequence>MFLFRDKSSLYQMRALAVRLTLASICRGFSMKTSQRGRLTIAGNTAVEDAERSLLLVHIELSPSFCPYSTPLPLNPHRCVDLRRLVAFSATFHSLYRAAEGQSVTRPPPQSHYGRESQRLWGYRRGSALQISNELKFTLQHLIPGFIDVKKYISNISRQSKRRGIYYFVFYGIGYV</sequence>
<evidence type="ECO:0000313" key="2">
    <source>
        <dbReference type="Proteomes" id="UP000024635"/>
    </source>
</evidence>
<reference evidence="2" key="1">
    <citation type="journal article" date="2015" name="Nat. Genet.">
        <title>The genome and transcriptome of the zoonotic hookworm Ancylostoma ceylanicum identify infection-specific gene families.</title>
        <authorList>
            <person name="Schwarz E.M."/>
            <person name="Hu Y."/>
            <person name="Antoshechkin I."/>
            <person name="Miller M.M."/>
            <person name="Sternberg P.W."/>
            <person name="Aroian R.V."/>
        </authorList>
    </citation>
    <scope>NUCLEOTIDE SEQUENCE</scope>
    <source>
        <strain evidence="2">HY135</strain>
    </source>
</reference>
<organism evidence="1 2">
    <name type="scientific">Ancylostoma ceylanicum</name>
    <dbReference type="NCBI Taxonomy" id="53326"/>
    <lineage>
        <taxon>Eukaryota</taxon>
        <taxon>Metazoa</taxon>
        <taxon>Ecdysozoa</taxon>
        <taxon>Nematoda</taxon>
        <taxon>Chromadorea</taxon>
        <taxon>Rhabditida</taxon>
        <taxon>Rhabditina</taxon>
        <taxon>Rhabditomorpha</taxon>
        <taxon>Strongyloidea</taxon>
        <taxon>Ancylostomatidae</taxon>
        <taxon>Ancylostomatinae</taxon>
        <taxon>Ancylostoma</taxon>
    </lineage>
</organism>
<proteinExistence type="predicted"/>
<comment type="caution">
    <text evidence="1">The sequence shown here is derived from an EMBL/GenBank/DDBJ whole genome shotgun (WGS) entry which is preliminary data.</text>
</comment>
<dbReference type="Proteomes" id="UP000024635">
    <property type="component" value="Unassembled WGS sequence"/>
</dbReference>
<dbReference type="EMBL" id="JARK01001338">
    <property type="protein sequence ID" value="EYC33786.1"/>
    <property type="molecule type" value="Genomic_DNA"/>
</dbReference>
<keyword evidence="2" id="KW-1185">Reference proteome</keyword>
<evidence type="ECO:0000313" key="1">
    <source>
        <dbReference type="EMBL" id="EYC33786.1"/>
    </source>
</evidence>
<dbReference type="AlphaFoldDB" id="A0A016W2G4"/>
<accession>A0A016W2G4</accession>
<protein>
    <submittedName>
        <fullName evidence="1">Uncharacterized protein</fullName>
    </submittedName>
</protein>